<evidence type="ECO:0000256" key="9">
    <source>
        <dbReference type="ARBA" id="ARBA00023163"/>
    </source>
</evidence>
<keyword evidence="6" id="KW-0862">Zinc</keyword>
<evidence type="ECO:0000256" key="7">
    <source>
        <dbReference type="ARBA" id="ARBA00023015"/>
    </source>
</evidence>
<dbReference type="Proteomes" id="UP001652642">
    <property type="component" value="Chromosome 2"/>
</dbReference>
<dbReference type="RefSeq" id="XP_020671491.2">
    <property type="nucleotide sequence ID" value="XM_020815832.2"/>
</dbReference>
<evidence type="ECO:0000256" key="6">
    <source>
        <dbReference type="ARBA" id="ARBA00022833"/>
    </source>
</evidence>
<dbReference type="InterPro" id="IPR038269">
    <property type="entry name" value="SCAN_sf"/>
</dbReference>
<dbReference type="PROSITE" id="PS50804">
    <property type="entry name" value="SCAN_BOX"/>
    <property type="match status" value="1"/>
</dbReference>
<feature type="region of interest" description="Disordered" evidence="12">
    <location>
        <begin position="467"/>
        <end position="492"/>
    </location>
</feature>
<dbReference type="SMART" id="SM00355">
    <property type="entry name" value="ZnF_C2H2"/>
    <property type="match status" value="9"/>
</dbReference>
<keyword evidence="5 11" id="KW-0863">Zinc-finger</keyword>
<feature type="domain" description="C2H2-type" evidence="13">
    <location>
        <begin position="669"/>
        <end position="696"/>
    </location>
</feature>
<feature type="domain" description="C2H2-type" evidence="13">
    <location>
        <begin position="641"/>
        <end position="668"/>
    </location>
</feature>
<dbReference type="SUPFAM" id="SSF47353">
    <property type="entry name" value="Retrovirus capsid dimerization domain-like"/>
    <property type="match status" value="1"/>
</dbReference>
<evidence type="ECO:0000256" key="2">
    <source>
        <dbReference type="ARBA" id="ARBA00006991"/>
    </source>
</evidence>
<comment type="subcellular location">
    <subcellularLocation>
        <location evidence="1">Nucleus</location>
    </subcellularLocation>
</comment>
<dbReference type="RefSeq" id="XP_020671492.2">
    <property type="nucleotide sequence ID" value="XM_020815833.2"/>
</dbReference>
<dbReference type="PANTHER" id="PTHR24399:SF54">
    <property type="entry name" value="GASTRULA ZINC FINGER PROTEIN XLCGF26.1-LIKE-RELATED"/>
    <property type="match status" value="1"/>
</dbReference>
<evidence type="ECO:0000256" key="3">
    <source>
        <dbReference type="ARBA" id="ARBA00022723"/>
    </source>
</evidence>
<evidence type="ECO:0000256" key="1">
    <source>
        <dbReference type="ARBA" id="ARBA00004123"/>
    </source>
</evidence>
<keyword evidence="4" id="KW-0677">Repeat</keyword>
<dbReference type="OrthoDB" id="9028788at2759"/>
<dbReference type="InterPro" id="IPR013087">
    <property type="entry name" value="Znf_C2H2_type"/>
</dbReference>
<dbReference type="Gene3D" id="1.10.4020.10">
    <property type="entry name" value="DNA breaking-rejoining enzymes"/>
    <property type="match status" value="1"/>
</dbReference>
<dbReference type="GO" id="GO:0008270">
    <property type="term" value="F:zinc ion binding"/>
    <property type="evidence" value="ECO:0007669"/>
    <property type="project" value="UniProtKB-KW"/>
</dbReference>
<feature type="domain" description="C2H2-type" evidence="13">
    <location>
        <begin position="529"/>
        <end position="556"/>
    </location>
</feature>
<dbReference type="GO" id="GO:0000978">
    <property type="term" value="F:RNA polymerase II cis-regulatory region sequence-specific DNA binding"/>
    <property type="evidence" value="ECO:0007669"/>
    <property type="project" value="TreeGrafter"/>
</dbReference>
<evidence type="ECO:0000313" key="15">
    <source>
        <dbReference type="Proteomes" id="UP001652642"/>
    </source>
</evidence>
<feature type="compositionally biased region" description="Polar residues" evidence="12">
    <location>
        <begin position="307"/>
        <end position="331"/>
    </location>
</feature>
<feature type="region of interest" description="Disordered" evidence="12">
    <location>
        <begin position="268"/>
        <end position="377"/>
    </location>
</feature>
<dbReference type="Pfam" id="PF02023">
    <property type="entry name" value="SCAN"/>
    <property type="match status" value="1"/>
</dbReference>
<dbReference type="SMART" id="SM00431">
    <property type="entry name" value="SCAN"/>
    <property type="match status" value="1"/>
</dbReference>
<dbReference type="GeneID" id="110091643"/>
<evidence type="ECO:0000256" key="8">
    <source>
        <dbReference type="ARBA" id="ARBA00023125"/>
    </source>
</evidence>
<comment type="similarity">
    <text evidence="2">Belongs to the krueppel C2H2-type zinc-finger protein family.</text>
</comment>
<feature type="domain" description="C2H2-type" evidence="13">
    <location>
        <begin position="697"/>
        <end position="724"/>
    </location>
</feature>
<dbReference type="PANTHER" id="PTHR24399">
    <property type="entry name" value="ZINC FINGER AND BTB DOMAIN-CONTAINING"/>
    <property type="match status" value="1"/>
</dbReference>
<feature type="domain" description="C2H2-type" evidence="13">
    <location>
        <begin position="557"/>
        <end position="581"/>
    </location>
</feature>
<feature type="domain" description="C2H2-type" evidence="13">
    <location>
        <begin position="501"/>
        <end position="528"/>
    </location>
</feature>
<protein>
    <submittedName>
        <fullName evidence="16 17">Uncharacterized protein isoform X1</fullName>
    </submittedName>
</protein>
<dbReference type="InterPro" id="IPR003309">
    <property type="entry name" value="SCAN_dom"/>
</dbReference>
<name>A0A6J0VF74_9SAUR</name>
<dbReference type="RefSeq" id="XP_020671490.2">
    <property type="nucleotide sequence ID" value="XM_020815831.2"/>
</dbReference>
<evidence type="ECO:0000256" key="11">
    <source>
        <dbReference type="PROSITE-ProRule" id="PRU00042"/>
    </source>
</evidence>
<evidence type="ECO:0000256" key="10">
    <source>
        <dbReference type="ARBA" id="ARBA00023242"/>
    </source>
</evidence>
<feature type="domain" description="C2H2-type" evidence="13">
    <location>
        <begin position="613"/>
        <end position="640"/>
    </location>
</feature>
<organism evidence="15 17">
    <name type="scientific">Pogona vitticeps</name>
    <name type="common">central bearded dragon</name>
    <dbReference type="NCBI Taxonomy" id="103695"/>
    <lineage>
        <taxon>Eukaryota</taxon>
        <taxon>Metazoa</taxon>
        <taxon>Chordata</taxon>
        <taxon>Craniata</taxon>
        <taxon>Vertebrata</taxon>
        <taxon>Euteleostomi</taxon>
        <taxon>Lepidosauria</taxon>
        <taxon>Squamata</taxon>
        <taxon>Bifurcata</taxon>
        <taxon>Unidentata</taxon>
        <taxon>Episquamata</taxon>
        <taxon>Toxicofera</taxon>
        <taxon>Iguania</taxon>
        <taxon>Acrodonta</taxon>
        <taxon>Agamidae</taxon>
        <taxon>Amphibolurinae</taxon>
        <taxon>Pogona</taxon>
    </lineage>
</organism>
<keyword evidence="7" id="KW-0805">Transcription regulation</keyword>
<dbReference type="GO" id="GO:0002682">
    <property type="term" value="P:regulation of immune system process"/>
    <property type="evidence" value="ECO:0007669"/>
    <property type="project" value="TreeGrafter"/>
</dbReference>
<dbReference type="GO" id="GO:0001227">
    <property type="term" value="F:DNA-binding transcription repressor activity, RNA polymerase II-specific"/>
    <property type="evidence" value="ECO:0007669"/>
    <property type="project" value="TreeGrafter"/>
</dbReference>
<feature type="compositionally biased region" description="Polar residues" evidence="12">
    <location>
        <begin position="354"/>
        <end position="372"/>
    </location>
</feature>
<evidence type="ECO:0000259" key="14">
    <source>
        <dbReference type="PROSITE" id="PS50804"/>
    </source>
</evidence>
<dbReference type="PROSITE" id="PS50157">
    <property type="entry name" value="ZINC_FINGER_C2H2_2"/>
    <property type="match status" value="9"/>
</dbReference>
<gene>
    <name evidence="16 17 18" type="primary">LOC110091643</name>
</gene>
<keyword evidence="9" id="KW-0804">Transcription</keyword>
<dbReference type="CDD" id="cd07936">
    <property type="entry name" value="SCAN"/>
    <property type="match status" value="1"/>
</dbReference>
<evidence type="ECO:0000313" key="17">
    <source>
        <dbReference type="RefSeq" id="XP_020671491.2"/>
    </source>
</evidence>
<dbReference type="PROSITE" id="PS00028">
    <property type="entry name" value="ZINC_FINGER_C2H2_1"/>
    <property type="match status" value="9"/>
</dbReference>
<proteinExistence type="inferred from homology"/>
<keyword evidence="8" id="KW-0238">DNA-binding</keyword>
<dbReference type="AlphaFoldDB" id="A0A6J0VF74"/>
<evidence type="ECO:0000259" key="13">
    <source>
        <dbReference type="PROSITE" id="PS50157"/>
    </source>
</evidence>
<dbReference type="KEGG" id="pvt:110091643"/>
<dbReference type="GO" id="GO:0001817">
    <property type="term" value="P:regulation of cytokine production"/>
    <property type="evidence" value="ECO:0007669"/>
    <property type="project" value="TreeGrafter"/>
</dbReference>
<dbReference type="SUPFAM" id="SSF57667">
    <property type="entry name" value="beta-beta-alpha zinc fingers"/>
    <property type="match status" value="5"/>
</dbReference>
<dbReference type="InterPro" id="IPR036236">
    <property type="entry name" value="Znf_C2H2_sf"/>
</dbReference>
<evidence type="ECO:0000256" key="5">
    <source>
        <dbReference type="ARBA" id="ARBA00022771"/>
    </source>
</evidence>
<feature type="domain" description="C2H2-type" evidence="13">
    <location>
        <begin position="725"/>
        <end position="752"/>
    </location>
</feature>
<evidence type="ECO:0000313" key="16">
    <source>
        <dbReference type="RefSeq" id="XP_020671490.2"/>
    </source>
</evidence>
<keyword evidence="3" id="KW-0479">Metal-binding</keyword>
<accession>A0A6J0VF74</accession>
<reference evidence="15 16" key="1">
    <citation type="submission" date="2025-05" db="UniProtKB">
        <authorList>
            <consortium name="RefSeq"/>
        </authorList>
    </citation>
    <scope>NUCLEOTIDE SEQUENCE [LARGE SCALE GENOMIC DNA]</scope>
</reference>
<evidence type="ECO:0000256" key="4">
    <source>
        <dbReference type="ARBA" id="ARBA00022737"/>
    </source>
</evidence>
<feature type="compositionally biased region" description="Basic and acidic residues" evidence="12">
    <location>
        <begin position="467"/>
        <end position="476"/>
    </location>
</feature>
<evidence type="ECO:0000256" key="12">
    <source>
        <dbReference type="SAM" id="MobiDB-lite"/>
    </source>
</evidence>
<feature type="domain" description="C2H2-type" evidence="13">
    <location>
        <begin position="585"/>
        <end position="612"/>
    </location>
</feature>
<dbReference type="Pfam" id="PF00096">
    <property type="entry name" value="zf-C2H2"/>
    <property type="match status" value="9"/>
</dbReference>
<keyword evidence="10" id="KW-0539">Nucleus</keyword>
<feature type="domain" description="SCAN box" evidence="14">
    <location>
        <begin position="184"/>
        <end position="266"/>
    </location>
</feature>
<dbReference type="GO" id="GO:0005654">
    <property type="term" value="C:nucleoplasm"/>
    <property type="evidence" value="ECO:0007669"/>
    <property type="project" value="TreeGrafter"/>
</dbReference>
<dbReference type="Gene3D" id="3.30.160.60">
    <property type="entry name" value="Classic Zinc Finger"/>
    <property type="match status" value="9"/>
</dbReference>
<keyword evidence="15" id="KW-1185">Reference proteome</keyword>
<evidence type="ECO:0000313" key="18">
    <source>
        <dbReference type="RefSeq" id="XP_020671492.2"/>
    </source>
</evidence>
<sequence length="756" mass="85224">MIEEQRVVTDQVPEGQTLIESQMTSTLKIEEQEPDIPVLRAETGAKESEKAPHVIQAGSIQEFLQRASGKSFTQIPGEGLLQQWETQWQEFLKTLESPCSGWGVPSSPPEPSPWEDTKAFLTSFEQVAKACRWPREEWVTRLLPALDGEVEEALGSLSAEEREDYGKVKAAILRGDRDRREKKRQQFRHFSYQPAEGARGTYNQLQELCNQWLKAERLSKEQVLEQLVLEQFLAVLPPEVQQRLMEQGPETSAQAVALAEDVLLQRPEAEQQNDLQVPRRAGLNSPETEGTQLVPEQGPSMVDPCEETSQGTGNADNASFLSADPIQNDSLTENEKSHLPGESPLPMDPEASPITEQEVSQCCQQGGASGTSEGLAKEAKVNPNMKLVVRLNEIHLGISGNKEDASSSQILKSLTQKIPCVKLLSIQVGERPYMCSKYWEQGETSGCSNRSAKDAKKSLNKKVAKKLNETQAENKGESASPPSTKRFKLKPPSIRNGRRPYKCSECGKHFSCRAYLSKHQRIHSGEKPHQCSYCGRRFRERSHLIKHERLHTGEKPYKCEDCGKTFRQSANLGKHLKMHVGVPIYKCPDCGKSFRQRVKFYQHRKVHTSGERYPCSQCEETFDQLSLLQKHQRTHAPERAHKCPVCNKSFSYQSSFLKHQMTHTGEKPYKCSACGKRFNQSSNLHKHYKIHTGEKPYKCSTCGKSFIQSSHLSLHLNTHKGFKTFKCLDCGDSFTDRSHLMKHKLTHAGEKEGMSA</sequence>